<accession>A0A843TJ26</accession>
<sequence>MAKKSINESRKSTISKILALTAHSMRSKHSSSSSKYKRSNGSTRTQVGMGPKASLISKFMSLVAMPFPSEIETMAIQGKKNWKPQSIKESVVSTHVDVVSTQCMNSTNSEGSSSQWCRHSLLVCLHSLPLPNGCSEASSQWCRHSLPVCRHTSTEAQKWEFFWTRVYIGIKGIDLDICAHALQGSTWTHGTINTHDPRTPKARQPIQFPEKVFGGKRGFLQCLAQSPEVADQPFNIEDVGIKAKLWRKKCCAQEGVDLEEV</sequence>
<feature type="region of interest" description="Disordered" evidence="1">
    <location>
        <begin position="23"/>
        <end position="50"/>
    </location>
</feature>
<reference evidence="2" key="1">
    <citation type="submission" date="2017-07" db="EMBL/GenBank/DDBJ databases">
        <title>Taro Niue Genome Assembly and Annotation.</title>
        <authorList>
            <person name="Atibalentja N."/>
            <person name="Keating K."/>
            <person name="Fields C.J."/>
        </authorList>
    </citation>
    <scope>NUCLEOTIDE SEQUENCE</scope>
    <source>
        <strain evidence="2">Niue_2</strain>
        <tissue evidence="2">Leaf</tissue>
    </source>
</reference>
<protein>
    <submittedName>
        <fullName evidence="2">Uncharacterized protein</fullName>
    </submittedName>
</protein>
<gene>
    <name evidence="2" type="ORF">Taro_001776</name>
</gene>
<evidence type="ECO:0000313" key="3">
    <source>
        <dbReference type="Proteomes" id="UP000652761"/>
    </source>
</evidence>
<comment type="caution">
    <text evidence="2">The sequence shown here is derived from an EMBL/GenBank/DDBJ whole genome shotgun (WGS) entry which is preliminary data.</text>
</comment>
<name>A0A843TJ26_COLES</name>
<dbReference type="EMBL" id="NMUH01000038">
    <property type="protein sequence ID" value="MQL69493.1"/>
    <property type="molecule type" value="Genomic_DNA"/>
</dbReference>
<evidence type="ECO:0000313" key="2">
    <source>
        <dbReference type="EMBL" id="MQL69493.1"/>
    </source>
</evidence>
<proteinExistence type="predicted"/>
<evidence type="ECO:0000256" key="1">
    <source>
        <dbReference type="SAM" id="MobiDB-lite"/>
    </source>
</evidence>
<organism evidence="2 3">
    <name type="scientific">Colocasia esculenta</name>
    <name type="common">Wild taro</name>
    <name type="synonym">Arum esculentum</name>
    <dbReference type="NCBI Taxonomy" id="4460"/>
    <lineage>
        <taxon>Eukaryota</taxon>
        <taxon>Viridiplantae</taxon>
        <taxon>Streptophyta</taxon>
        <taxon>Embryophyta</taxon>
        <taxon>Tracheophyta</taxon>
        <taxon>Spermatophyta</taxon>
        <taxon>Magnoliopsida</taxon>
        <taxon>Liliopsida</taxon>
        <taxon>Araceae</taxon>
        <taxon>Aroideae</taxon>
        <taxon>Colocasieae</taxon>
        <taxon>Colocasia</taxon>
    </lineage>
</organism>
<keyword evidence="3" id="KW-1185">Reference proteome</keyword>
<dbReference type="AlphaFoldDB" id="A0A843TJ26"/>
<dbReference type="Proteomes" id="UP000652761">
    <property type="component" value="Unassembled WGS sequence"/>
</dbReference>